<accession>A0ACB9KDT4</accession>
<proteinExistence type="predicted"/>
<evidence type="ECO:0000313" key="1">
    <source>
        <dbReference type="EMBL" id="KAI4295323.1"/>
    </source>
</evidence>
<dbReference type="Proteomes" id="UP000828941">
    <property type="component" value="Chromosome 14"/>
</dbReference>
<protein>
    <submittedName>
        <fullName evidence="1">Uncharacterized protein</fullName>
    </submittedName>
</protein>
<sequence>MINQNGGNSQAGDGACALCRHQRRTCSANCGFREFFPAERFEEFQNAYKLFGVSNIIKMMESVEPEQRRDCADSILTEANIWNNSPAGHGCLAYVQNLVSQVRSIELERDNVNRLLAFFRATRAHRHSVSDSQRPSGSESQPSEVVRMNEEHYRSESVHRFRQEGESSGVSKADDKGKKIAEEDETKKPPTDPFSSVKEPKKSNHMEKQRNSNFSRSYGFCHLLFVILSLLHEAFIVSLVCTLLRTKTVGYIAYHPNPKSRSTNRVCLLLDSGVELSRGGYIYIHGSAFAGAVSSSGMSNMDIGMGGTGNSRQPGESGDIQEASSSHKRKKSSKRHSEQQIQVLESFFKECPHPDKDQQRQLSRMVGLEQQQIKFWFQNKRTHTKALFERSSNDALRAENENINDENLGIKEVLKTLKCKSCAGSVFPENRVDQHILQSLQQENALLKQEHEKVCSLLSAYTGKPITELVALASALGSTLDLLSGISSNDHGNGNGSSSGLELNFGSSSGAAISGNNIVLDYCLRGITSKERAVMLETATSATKELVRLLDDDILWVKSQVDGRLVLRCDVYEEIFPNTNYHLKSSSAHLESSKDSRIVSMSAMQLVDMFLDSDKWVDLFPTIVTKAKTIEVLQIGLPENRDGALQLMYEQIHVLSPLVPPREFFFLRHCQQIKSGIWVIMDVSIDDLRENASRPRLWKLPSGCMIQETPNGTSMVTWVEHVEVDEKTQSHSLYRELLGSGIAFGAERWVVTLERMCERFEYSFRESIIASQEALGVISLPEGRRSIAKLANRMVKNFSEMLNMSGKQDCPEAKSSHGVQVSVCRNTEAGKPGGVIVSMATSLWLPLPYQAVFDFLKDETKRAQWDVLCDGKRPHEIARISNGVDPRNCTSIIQPFNLSEMNLLILQETCIDPLGCVLVYAPIDMTAINVAMCGRDSSKLPILASGFLIGPTSPNASPSLLTVAFQILISTSLSTKELNMELVAAVNALLCSTVHKIKLALNYSGLD</sequence>
<name>A0ACB9KDT4_BAUVA</name>
<evidence type="ECO:0000313" key="2">
    <source>
        <dbReference type="Proteomes" id="UP000828941"/>
    </source>
</evidence>
<keyword evidence="2" id="KW-1185">Reference proteome</keyword>
<reference evidence="1 2" key="1">
    <citation type="journal article" date="2022" name="DNA Res.">
        <title>Chromosomal-level genome assembly of the orchid tree Bauhinia variegata (Leguminosae; Cercidoideae) supports the allotetraploid origin hypothesis of Bauhinia.</title>
        <authorList>
            <person name="Zhong Y."/>
            <person name="Chen Y."/>
            <person name="Zheng D."/>
            <person name="Pang J."/>
            <person name="Liu Y."/>
            <person name="Luo S."/>
            <person name="Meng S."/>
            <person name="Qian L."/>
            <person name="Wei D."/>
            <person name="Dai S."/>
            <person name="Zhou R."/>
        </authorList>
    </citation>
    <scope>NUCLEOTIDE SEQUENCE [LARGE SCALE GENOMIC DNA]</scope>
    <source>
        <strain evidence="1">BV-YZ2020</strain>
    </source>
</reference>
<gene>
    <name evidence="1" type="ORF">L6164_035380</name>
</gene>
<dbReference type="EMBL" id="CM039439">
    <property type="protein sequence ID" value="KAI4295323.1"/>
    <property type="molecule type" value="Genomic_DNA"/>
</dbReference>
<organism evidence="1 2">
    <name type="scientific">Bauhinia variegata</name>
    <name type="common">Purple orchid tree</name>
    <name type="synonym">Phanera variegata</name>
    <dbReference type="NCBI Taxonomy" id="167791"/>
    <lineage>
        <taxon>Eukaryota</taxon>
        <taxon>Viridiplantae</taxon>
        <taxon>Streptophyta</taxon>
        <taxon>Embryophyta</taxon>
        <taxon>Tracheophyta</taxon>
        <taxon>Spermatophyta</taxon>
        <taxon>Magnoliopsida</taxon>
        <taxon>eudicotyledons</taxon>
        <taxon>Gunneridae</taxon>
        <taxon>Pentapetalae</taxon>
        <taxon>rosids</taxon>
        <taxon>fabids</taxon>
        <taxon>Fabales</taxon>
        <taxon>Fabaceae</taxon>
        <taxon>Cercidoideae</taxon>
        <taxon>Cercideae</taxon>
        <taxon>Bauhiniinae</taxon>
        <taxon>Bauhinia</taxon>
    </lineage>
</organism>
<comment type="caution">
    <text evidence="1">The sequence shown here is derived from an EMBL/GenBank/DDBJ whole genome shotgun (WGS) entry which is preliminary data.</text>
</comment>